<reference evidence="2" key="1">
    <citation type="submission" date="2019-12" db="EMBL/GenBank/DDBJ databases">
        <title>Genome sequencing and annotation of Brassica cretica.</title>
        <authorList>
            <person name="Studholme D.J."/>
            <person name="Sarris P.F."/>
        </authorList>
    </citation>
    <scope>NUCLEOTIDE SEQUENCE</scope>
    <source>
        <strain evidence="2">PFS-102/07</strain>
        <tissue evidence="2">Leaf</tissue>
    </source>
</reference>
<organism evidence="2">
    <name type="scientific">Brassica cretica</name>
    <name type="common">Mustard</name>
    <dbReference type="NCBI Taxonomy" id="69181"/>
    <lineage>
        <taxon>Eukaryota</taxon>
        <taxon>Viridiplantae</taxon>
        <taxon>Streptophyta</taxon>
        <taxon>Embryophyta</taxon>
        <taxon>Tracheophyta</taxon>
        <taxon>Spermatophyta</taxon>
        <taxon>Magnoliopsida</taxon>
        <taxon>eudicotyledons</taxon>
        <taxon>Gunneridae</taxon>
        <taxon>Pentapetalae</taxon>
        <taxon>rosids</taxon>
        <taxon>malvids</taxon>
        <taxon>Brassicales</taxon>
        <taxon>Brassicaceae</taxon>
        <taxon>Brassiceae</taxon>
        <taxon>Brassica</taxon>
    </lineage>
</organism>
<sequence length="144" mass="15677">MEEAAPEKSAGDLAFDAEISGDDQQEVSYVNGQGWQLKNYHPNPNVRNNPQLFWPKQDKPADPAQSNQGQYAGLSIAGSRTSAVAVGAEKVLIDSNNGVSIDTPFSLSIDTPLSLSIDETSELSINEPSRECYHNGFDVFTRFN</sequence>
<evidence type="ECO:0000313" key="2">
    <source>
        <dbReference type="EMBL" id="KAF2562846.1"/>
    </source>
</evidence>
<dbReference type="AlphaFoldDB" id="A0A8S9I167"/>
<gene>
    <name evidence="2" type="ORF">F2Q70_00017331</name>
</gene>
<feature type="compositionally biased region" description="Basic and acidic residues" evidence="1">
    <location>
        <begin position="1"/>
        <end position="10"/>
    </location>
</feature>
<proteinExistence type="predicted"/>
<accession>A0A8S9I167</accession>
<protein>
    <submittedName>
        <fullName evidence="2">Uncharacterized protein</fullName>
    </submittedName>
</protein>
<dbReference type="EMBL" id="QGKY02001250">
    <property type="protein sequence ID" value="KAF2562846.1"/>
    <property type="molecule type" value="Genomic_DNA"/>
</dbReference>
<comment type="caution">
    <text evidence="2">The sequence shown here is derived from an EMBL/GenBank/DDBJ whole genome shotgun (WGS) entry which is preliminary data.</text>
</comment>
<evidence type="ECO:0000256" key="1">
    <source>
        <dbReference type="SAM" id="MobiDB-lite"/>
    </source>
</evidence>
<name>A0A8S9I167_BRACR</name>
<feature type="region of interest" description="Disordered" evidence="1">
    <location>
        <begin position="1"/>
        <end position="73"/>
    </location>
</feature>
<feature type="compositionally biased region" description="Polar residues" evidence="1">
    <location>
        <begin position="26"/>
        <end position="36"/>
    </location>
</feature>